<proteinExistence type="inferred from homology"/>
<dbReference type="Proteomes" id="UP000054532">
    <property type="component" value="Unassembled WGS sequence"/>
</dbReference>
<keyword evidence="4" id="KW-0964">Secreted</keyword>
<protein>
    <recommendedName>
        <fullName evidence="7">RxLR effector PexRD54 WY domain-containing protein</fullName>
    </recommendedName>
</protein>
<evidence type="ECO:0000259" key="7">
    <source>
        <dbReference type="Pfam" id="PF22748"/>
    </source>
</evidence>
<keyword evidence="5" id="KW-0732">Signal</keyword>
<evidence type="ECO:0000256" key="1">
    <source>
        <dbReference type="ARBA" id="ARBA00004340"/>
    </source>
</evidence>
<feature type="non-terminal residue" evidence="8">
    <location>
        <position position="322"/>
    </location>
</feature>
<evidence type="ECO:0000256" key="2">
    <source>
        <dbReference type="ARBA" id="ARBA00004613"/>
    </source>
</evidence>
<feature type="domain" description="RxLR effector PexRD54 WY" evidence="7">
    <location>
        <begin position="115"/>
        <end position="154"/>
    </location>
</feature>
<reference evidence="8" key="1">
    <citation type="submission" date="2013-11" db="EMBL/GenBank/DDBJ databases">
        <title>The Genome Sequence of Phytophthora parasitica IAC_01/95.</title>
        <authorList>
            <consortium name="The Broad Institute Genomics Platform"/>
            <person name="Russ C."/>
            <person name="Tyler B."/>
            <person name="Panabieres F."/>
            <person name="Shan W."/>
            <person name="Tripathy S."/>
            <person name="Grunwald N."/>
            <person name="Machado M."/>
            <person name="Johnson C.S."/>
            <person name="Arredondo F."/>
            <person name="Hong C."/>
            <person name="Coffey M."/>
            <person name="Young S.K."/>
            <person name="Zeng Q."/>
            <person name="Gargeya S."/>
            <person name="Fitzgerald M."/>
            <person name="Abouelleil A."/>
            <person name="Alvarado L."/>
            <person name="Chapman S.B."/>
            <person name="Gainer-Dewar J."/>
            <person name="Goldberg J."/>
            <person name="Griggs A."/>
            <person name="Gujja S."/>
            <person name="Hansen M."/>
            <person name="Howarth C."/>
            <person name="Imamovic A."/>
            <person name="Ireland A."/>
            <person name="Larimer J."/>
            <person name="McCowan C."/>
            <person name="Murphy C."/>
            <person name="Pearson M."/>
            <person name="Poon T.W."/>
            <person name="Priest M."/>
            <person name="Roberts A."/>
            <person name="Saif S."/>
            <person name="Shea T."/>
            <person name="Sykes S."/>
            <person name="Wortman J."/>
            <person name="Nusbaum C."/>
            <person name="Birren B."/>
        </authorList>
    </citation>
    <scope>NUCLEOTIDE SEQUENCE [LARGE SCALE GENOMIC DNA]</scope>
    <source>
        <strain evidence="8">IAC_01/95</strain>
    </source>
</reference>
<name>W2MSX3_PHYNI</name>
<comment type="similarity">
    <text evidence="3">Belongs to the RxLR effector family.</text>
</comment>
<dbReference type="AlphaFoldDB" id="W2MSX3"/>
<sequence length="322" mass="36390">MRFLRTHEALNTEERGITVPNVEMLQGWLKKGLLSDEAVGLLSLGNKADNLLSGSLLNAWVSYIKVFNKENPTEKMQTISALTARFGDEALSTMIETAKRMPSTKDVANKIQTKQIQHWIKAGKTPNDVFALLKLNSAKSILFDQPAVNTWLRYLDDFSASKPASQYSTIATLRTLYADDELAKMIVIASRNSKTSEAGKRVETELLRTWFNEMKTPKDVLRLLNARNQKKFSYASIWTKYDDLFTKVDPKFKTDMLEDWVKKGLITDDTFRMLTLGNAADELLNGSLLSAWATYIKVFNQENPTQKMNLLAALTARFGDEA</sequence>
<dbReference type="Pfam" id="PF22748">
    <property type="entry name" value="PexRD54_WY"/>
    <property type="match status" value="1"/>
</dbReference>
<evidence type="ECO:0000256" key="5">
    <source>
        <dbReference type="ARBA" id="ARBA00022729"/>
    </source>
</evidence>
<dbReference type="InterPro" id="IPR054463">
    <property type="entry name" value="PexRD54_WY"/>
</dbReference>
<comment type="subcellular location">
    <subcellularLocation>
        <location evidence="1">Host cell</location>
    </subcellularLocation>
    <subcellularLocation>
        <location evidence="2">Secreted</location>
    </subcellularLocation>
</comment>
<evidence type="ECO:0000256" key="3">
    <source>
        <dbReference type="ARBA" id="ARBA00010400"/>
    </source>
</evidence>
<dbReference type="GO" id="GO:0005576">
    <property type="term" value="C:extracellular region"/>
    <property type="evidence" value="ECO:0007669"/>
    <property type="project" value="UniProtKB-SubCell"/>
</dbReference>
<organism evidence="8">
    <name type="scientific">Phytophthora nicotianae</name>
    <name type="common">Potato buckeye rot agent</name>
    <name type="synonym">Phytophthora parasitica</name>
    <dbReference type="NCBI Taxonomy" id="4792"/>
    <lineage>
        <taxon>Eukaryota</taxon>
        <taxon>Sar</taxon>
        <taxon>Stramenopiles</taxon>
        <taxon>Oomycota</taxon>
        <taxon>Peronosporomycetes</taxon>
        <taxon>Peronosporales</taxon>
        <taxon>Peronosporaceae</taxon>
        <taxon>Phytophthora</taxon>
    </lineage>
</organism>
<keyword evidence="6" id="KW-0843">Virulence</keyword>
<accession>W2MSX3</accession>
<evidence type="ECO:0000313" key="8">
    <source>
        <dbReference type="EMBL" id="ETM39441.1"/>
    </source>
</evidence>
<evidence type="ECO:0000256" key="6">
    <source>
        <dbReference type="ARBA" id="ARBA00023026"/>
    </source>
</evidence>
<dbReference type="VEuPathDB" id="FungiDB:PPTG_23693"/>
<dbReference type="EMBL" id="KI694602">
    <property type="protein sequence ID" value="ETM39441.1"/>
    <property type="molecule type" value="Genomic_DNA"/>
</dbReference>
<gene>
    <name evidence="8" type="ORF">L914_14411</name>
</gene>
<evidence type="ECO:0000256" key="4">
    <source>
        <dbReference type="ARBA" id="ARBA00022525"/>
    </source>
</evidence>
<dbReference type="GO" id="GO:0043657">
    <property type="term" value="C:host cell"/>
    <property type="evidence" value="ECO:0007669"/>
    <property type="project" value="UniProtKB-SubCell"/>
</dbReference>